<dbReference type="InterPro" id="IPR044005">
    <property type="entry name" value="DZR_2"/>
</dbReference>
<evidence type="ECO:0000256" key="1">
    <source>
        <dbReference type="ARBA" id="ARBA00008007"/>
    </source>
</evidence>
<name>A0A927F5S6_9BACT</name>
<evidence type="ECO:0000313" key="4">
    <source>
        <dbReference type="EMBL" id="MBD5778196.1"/>
    </source>
</evidence>
<dbReference type="Pfam" id="PF00156">
    <property type="entry name" value="Pribosyltran"/>
    <property type="match status" value="1"/>
</dbReference>
<evidence type="ECO:0000259" key="3">
    <source>
        <dbReference type="Pfam" id="PF18912"/>
    </source>
</evidence>
<sequence>MNLPRIFRRLFDPVLETAFPSQCAGCGEAVEESRFSGICRSCQPRLQLIEDPKCLTCGFPFFGDSESHGHCMHCEHLQPAFGQGWSIALFRGPLRELIYALKYKQGLWALRDLRELAATAPGLARFAGDAVLVPVPLHPRKQRERGYNQSELLVRMLLETLPDCRFEDLLVRSVDTVSQTQFDRKQRIRNLKNAFSLRQKRAIDPAQRYIIVDDVFTTGSTVNACAAALRRAGARSIDVLTIGHG</sequence>
<dbReference type="InterPro" id="IPR051910">
    <property type="entry name" value="ComF/GntX_DNA_util-trans"/>
</dbReference>
<dbReference type="SUPFAM" id="SSF53271">
    <property type="entry name" value="PRTase-like"/>
    <property type="match status" value="1"/>
</dbReference>
<dbReference type="EMBL" id="JACYFG010000002">
    <property type="protein sequence ID" value="MBD5778196.1"/>
    <property type="molecule type" value="Genomic_DNA"/>
</dbReference>
<dbReference type="InterPro" id="IPR000836">
    <property type="entry name" value="PRTase_dom"/>
</dbReference>
<accession>A0A927F5S6</accession>
<organism evidence="4 5">
    <name type="scientific">Pelagicoccus enzymogenes</name>
    <dbReference type="NCBI Taxonomy" id="2773457"/>
    <lineage>
        <taxon>Bacteria</taxon>
        <taxon>Pseudomonadati</taxon>
        <taxon>Verrucomicrobiota</taxon>
        <taxon>Opitutia</taxon>
        <taxon>Puniceicoccales</taxon>
        <taxon>Pelagicoccaceae</taxon>
        <taxon>Pelagicoccus</taxon>
    </lineage>
</organism>
<feature type="domain" description="Double zinc ribbon" evidence="3">
    <location>
        <begin position="14"/>
        <end position="74"/>
    </location>
</feature>
<dbReference type="Proteomes" id="UP000622317">
    <property type="component" value="Unassembled WGS sequence"/>
</dbReference>
<dbReference type="Pfam" id="PF18912">
    <property type="entry name" value="DZR_2"/>
    <property type="match status" value="1"/>
</dbReference>
<dbReference type="PANTHER" id="PTHR47505:SF1">
    <property type="entry name" value="DNA UTILIZATION PROTEIN YHGH"/>
    <property type="match status" value="1"/>
</dbReference>
<feature type="domain" description="Phosphoribosyltransferase" evidence="2">
    <location>
        <begin position="157"/>
        <end position="239"/>
    </location>
</feature>
<proteinExistence type="inferred from homology"/>
<comment type="caution">
    <text evidence="4">The sequence shown here is derived from an EMBL/GenBank/DDBJ whole genome shotgun (WGS) entry which is preliminary data.</text>
</comment>
<dbReference type="Gene3D" id="3.40.50.2020">
    <property type="match status" value="1"/>
</dbReference>
<comment type="similarity">
    <text evidence="1">Belongs to the ComF/GntX family.</text>
</comment>
<dbReference type="PANTHER" id="PTHR47505">
    <property type="entry name" value="DNA UTILIZATION PROTEIN YHGH"/>
    <property type="match status" value="1"/>
</dbReference>
<dbReference type="RefSeq" id="WP_191615315.1">
    <property type="nucleotide sequence ID" value="NZ_JACYFG010000002.1"/>
</dbReference>
<keyword evidence="5" id="KW-1185">Reference proteome</keyword>
<reference evidence="4" key="1">
    <citation type="submission" date="2020-09" db="EMBL/GenBank/DDBJ databases">
        <title>Pelagicoccus enzymogenes sp. nov. with an EPS production, isolated from marine sediment.</title>
        <authorList>
            <person name="Feng X."/>
        </authorList>
    </citation>
    <scope>NUCLEOTIDE SEQUENCE</scope>
    <source>
        <strain evidence="4">NFK12</strain>
    </source>
</reference>
<gene>
    <name evidence="4" type="ORF">IEN85_01640</name>
</gene>
<dbReference type="InterPro" id="IPR029057">
    <property type="entry name" value="PRTase-like"/>
</dbReference>
<evidence type="ECO:0000259" key="2">
    <source>
        <dbReference type="Pfam" id="PF00156"/>
    </source>
</evidence>
<dbReference type="AlphaFoldDB" id="A0A927F5S6"/>
<evidence type="ECO:0000313" key="5">
    <source>
        <dbReference type="Proteomes" id="UP000622317"/>
    </source>
</evidence>
<protein>
    <submittedName>
        <fullName evidence="4">ComF family protein</fullName>
    </submittedName>
</protein>